<keyword evidence="3" id="KW-1185">Reference proteome</keyword>
<name>A0ABY5DCI8_9ACTN</name>
<dbReference type="EMBL" id="CP099837">
    <property type="protein sequence ID" value="USY21742.1"/>
    <property type="molecule type" value="Genomic_DNA"/>
</dbReference>
<reference evidence="2" key="1">
    <citation type="submission" date="2022-06" db="EMBL/GenBank/DDBJ databases">
        <authorList>
            <person name="Ping M."/>
        </authorList>
    </citation>
    <scope>NUCLEOTIDE SEQUENCE</scope>
    <source>
        <strain evidence="2">JCM11759T</strain>
    </source>
</reference>
<evidence type="ECO:0000313" key="2">
    <source>
        <dbReference type="EMBL" id="USY21742.1"/>
    </source>
</evidence>
<proteinExistence type="predicted"/>
<organism evidence="2 3">
    <name type="scientific">Nocardiopsis exhalans</name>
    <dbReference type="NCBI Taxonomy" id="163604"/>
    <lineage>
        <taxon>Bacteria</taxon>
        <taxon>Bacillati</taxon>
        <taxon>Actinomycetota</taxon>
        <taxon>Actinomycetes</taxon>
        <taxon>Streptosporangiales</taxon>
        <taxon>Nocardiopsidaceae</taxon>
        <taxon>Nocardiopsis</taxon>
    </lineage>
</organism>
<sequence length="70" mass="7219">MARLPAAARPSGLLSAAVTTTSRHGSTPATRGMTSRLEISSASSSTAGQLVLWTDYNPTWVGLDGVSFPV</sequence>
<feature type="compositionally biased region" description="Polar residues" evidence="1">
    <location>
        <begin position="17"/>
        <end position="46"/>
    </location>
</feature>
<dbReference type="Proteomes" id="UP001055940">
    <property type="component" value="Chromosome"/>
</dbReference>
<evidence type="ECO:0000256" key="1">
    <source>
        <dbReference type="SAM" id="MobiDB-lite"/>
    </source>
</evidence>
<feature type="region of interest" description="Disordered" evidence="1">
    <location>
        <begin position="1"/>
        <end position="46"/>
    </location>
</feature>
<dbReference type="RefSeq" id="WP_254420582.1">
    <property type="nucleotide sequence ID" value="NZ_BAAAJB010000005.1"/>
</dbReference>
<accession>A0ABY5DCI8</accession>
<protein>
    <submittedName>
        <fullName evidence="2">Uncharacterized protein</fullName>
    </submittedName>
</protein>
<gene>
    <name evidence="2" type="ORF">NE857_09115</name>
</gene>
<evidence type="ECO:0000313" key="3">
    <source>
        <dbReference type="Proteomes" id="UP001055940"/>
    </source>
</evidence>